<evidence type="ECO:0000256" key="3">
    <source>
        <dbReference type="ARBA" id="ARBA00008636"/>
    </source>
</evidence>
<dbReference type="EMBL" id="CP011366">
    <property type="protein sequence ID" value="AKG73749.1"/>
    <property type="molecule type" value="Genomic_DNA"/>
</dbReference>
<comment type="similarity">
    <text evidence="3 11 12">Belongs to the iron-sulfur dependent L-serine dehydratase family.</text>
</comment>
<dbReference type="Gene3D" id="3.30.70.260">
    <property type="match status" value="1"/>
</dbReference>
<reference evidence="14 16" key="1">
    <citation type="journal article" date="2015" name="Int. J. Syst. Evol. Microbiol.">
        <title>Complete genome sequence of Salinicoccus halodurans H3B36, isolated from the Qaidam Basin in China.</title>
        <authorList>
            <person name="Jiang K."/>
            <person name="Xue Y."/>
            <person name="Ma Y."/>
        </authorList>
    </citation>
    <scope>NUCLEOTIDE SEQUENCE [LARGE SCALE GENOMIC DNA]</scope>
    <source>
        <strain evidence="14 16">H3B36</strain>
    </source>
</reference>
<evidence type="ECO:0000256" key="1">
    <source>
        <dbReference type="ARBA" id="ARBA00001966"/>
    </source>
</evidence>
<dbReference type="NCBIfam" id="TIGR00719">
    <property type="entry name" value="sda_beta"/>
    <property type="match status" value="1"/>
</dbReference>
<evidence type="ECO:0000256" key="7">
    <source>
        <dbReference type="ARBA" id="ARBA00023004"/>
    </source>
</evidence>
<dbReference type="Proteomes" id="UP000183090">
    <property type="component" value="Unassembled WGS sequence"/>
</dbReference>
<dbReference type="InterPro" id="IPR004643">
    <property type="entry name" value="Fe-S_L-Ser_bsu"/>
</dbReference>
<dbReference type="SUPFAM" id="SSF55021">
    <property type="entry name" value="ACT-like"/>
    <property type="match status" value="1"/>
</dbReference>
<comment type="pathway">
    <text evidence="2 11">Carbohydrate biosynthesis; gluconeogenesis.</text>
</comment>
<dbReference type="SUPFAM" id="SSF143548">
    <property type="entry name" value="Serine metabolism enzymes domain"/>
    <property type="match status" value="1"/>
</dbReference>
<dbReference type="OrthoDB" id="9813137at2"/>
<reference evidence="16" key="2">
    <citation type="submission" date="2015-04" db="EMBL/GenBank/DDBJ databases">
        <title>Complete genome sequence of Salinicoccus halodurans strain H3B36, isolated from the Qaidam basin of China.</title>
        <authorList>
            <person name="Ma Y."/>
            <person name="Jiang K."/>
            <person name="Xue Y."/>
        </authorList>
    </citation>
    <scope>NUCLEOTIDE SEQUENCE [LARGE SCALE GENOMIC DNA]</scope>
    <source>
        <strain evidence="16">H3B36</strain>
    </source>
</reference>
<dbReference type="Gene3D" id="3.30.1330.90">
    <property type="entry name" value="D-3-phosphoglycerate dehydrogenase, domain 3"/>
    <property type="match status" value="1"/>
</dbReference>
<dbReference type="AlphaFoldDB" id="A0A0F7HKQ5"/>
<dbReference type="InterPro" id="IPR029009">
    <property type="entry name" value="ASB_dom_sf"/>
</dbReference>
<keyword evidence="4 11" id="KW-0312">Gluconeogenesis</keyword>
<dbReference type="GO" id="GO:0051539">
    <property type="term" value="F:4 iron, 4 sulfur cluster binding"/>
    <property type="evidence" value="ECO:0007669"/>
    <property type="project" value="UniProtKB-UniRule"/>
</dbReference>
<reference evidence="15 17" key="3">
    <citation type="submission" date="2016-10" db="EMBL/GenBank/DDBJ databases">
        <authorList>
            <person name="Varghese N."/>
            <person name="Submissions S."/>
        </authorList>
    </citation>
    <scope>NUCLEOTIDE SEQUENCE [LARGE SCALE GENOMIC DNA]</scope>
    <source>
        <strain evidence="15 17">CGMCC 1.6501</strain>
    </source>
</reference>
<dbReference type="EMBL" id="FOTB01000001">
    <property type="protein sequence ID" value="SFK55273.1"/>
    <property type="molecule type" value="Genomic_DNA"/>
</dbReference>
<dbReference type="PANTHER" id="PTHR30182:SF12">
    <property type="entry name" value="L-SERINE DEHYDRATASE, BETA CHAIN-RELATED"/>
    <property type="match status" value="1"/>
</dbReference>
<evidence type="ECO:0000256" key="2">
    <source>
        <dbReference type="ARBA" id="ARBA00004742"/>
    </source>
</evidence>
<dbReference type="InterPro" id="IPR002912">
    <property type="entry name" value="ACT_dom"/>
</dbReference>
<evidence type="ECO:0000256" key="10">
    <source>
        <dbReference type="ARBA" id="ARBA00049406"/>
    </source>
</evidence>
<dbReference type="GO" id="GO:0046872">
    <property type="term" value="F:metal ion binding"/>
    <property type="evidence" value="ECO:0007669"/>
    <property type="project" value="UniProtKB-UniRule"/>
</dbReference>
<keyword evidence="9 11" id="KW-0456">Lyase</keyword>
<dbReference type="FunFam" id="3.30.70.260:FF:000008">
    <property type="entry name" value="D-3-phosphoglycerate dehydrogenase, chloroplastic"/>
    <property type="match status" value="1"/>
</dbReference>
<evidence type="ECO:0000256" key="4">
    <source>
        <dbReference type="ARBA" id="ARBA00022432"/>
    </source>
</evidence>
<name>A0A0F7HKQ5_9STAP</name>
<organism evidence="15 17">
    <name type="scientific">Salinicoccus halodurans</name>
    <dbReference type="NCBI Taxonomy" id="407035"/>
    <lineage>
        <taxon>Bacteria</taxon>
        <taxon>Bacillati</taxon>
        <taxon>Bacillota</taxon>
        <taxon>Bacilli</taxon>
        <taxon>Bacillales</taxon>
        <taxon>Staphylococcaceae</taxon>
        <taxon>Salinicoccus</taxon>
    </lineage>
</organism>
<keyword evidence="8 11" id="KW-0411">Iron-sulfur</keyword>
<dbReference type="GO" id="GO:0006094">
    <property type="term" value="P:gluconeogenesis"/>
    <property type="evidence" value="ECO:0007669"/>
    <property type="project" value="UniProtKB-UniRule"/>
</dbReference>
<dbReference type="PANTHER" id="PTHR30182">
    <property type="entry name" value="L-SERINE DEHYDRATASE"/>
    <property type="match status" value="1"/>
</dbReference>
<keyword evidence="7 11" id="KW-0408">Iron</keyword>
<proteinExistence type="inferred from homology"/>
<protein>
    <recommendedName>
        <fullName evidence="11">L-serine deaminase</fullName>
    </recommendedName>
</protein>
<evidence type="ECO:0000313" key="14">
    <source>
        <dbReference type="EMBL" id="AKG73749.1"/>
    </source>
</evidence>
<evidence type="ECO:0000256" key="12">
    <source>
        <dbReference type="RuleBase" id="RU366059"/>
    </source>
</evidence>
<keyword evidence="6 11" id="KW-0479">Metal-binding</keyword>
<dbReference type="RefSeq" id="WP_046789937.1">
    <property type="nucleotide sequence ID" value="NZ_CP011366.1"/>
</dbReference>
<dbReference type="CDD" id="cd04903">
    <property type="entry name" value="ACT_LSD"/>
    <property type="match status" value="1"/>
</dbReference>
<sequence>MKYKSVFDIIGPVMVGPSSSHTAGAARIGLLARSLFGGQPDHADIYLYGSFKDTYKGHGTDVALIGGLLGFDTDDDRIITAEEQAREAGLHVQFIKMEEERSHPNTALLHLVKGDERLTVEGISIGGGKIELVSINDYEINVSGNYPTLLIFHKDTFGTIARVTTILGNNEINVSQMNVSRKEKGDIALMTIELDDEISDHIIKEASGAEGVDRVIEMKES</sequence>
<evidence type="ECO:0000256" key="11">
    <source>
        <dbReference type="PIRNR" id="PIRNR036692"/>
    </source>
</evidence>
<dbReference type="GO" id="GO:0003941">
    <property type="term" value="F:L-serine ammonia-lyase activity"/>
    <property type="evidence" value="ECO:0007669"/>
    <property type="project" value="UniProtKB-UniRule"/>
</dbReference>
<evidence type="ECO:0000259" key="13">
    <source>
        <dbReference type="PROSITE" id="PS51671"/>
    </source>
</evidence>
<evidence type="ECO:0000256" key="8">
    <source>
        <dbReference type="ARBA" id="ARBA00023014"/>
    </source>
</evidence>
<evidence type="ECO:0000313" key="17">
    <source>
        <dbReference type="Proteomes" id="UP000183090"/>
    </source>
</evidence>
<dbReference type="InterPro" id="IPR051318">
    <property type="entry name" value="Fe-S_L-Ser"/>
</dbReference>
<evidence type="ECO:0000313" key="15">
    <source>
        <dbReference type="EMBL" id="SFK55273.1"/>
    </source>
</evidence>
<dbReference type="KEGG" id="shv:AAT16_05655"/>
<dbReference type="Pfam" id="PF01842">
    <property type="entry name" value="ACT"/>
    <property type="match status" value="1"/>
</dbReference>
<evidence type="ECO:0000256" key="9">
    <source>
        <dbReference type="ARBA" id="ARBA00023239"/>
    </source>
</evidence>
<keyword evidence="16" id="KW-1185">Reference proteome</keyword>
<feature type="domain" description="ACT" evidence="13">
    <location>
        <begin position="148"/>
        <end position="221"/>
    </location>
</feature>
<gene>
    <name evidence="14" type="ORF">AAT16_05655</name>
    <name evidence="15" type="ORF">SAMN05216235_0371</name>
</gene>
<dbReference type="Proteomes" id="UP000034029">
    <property type="component" value="Chromosome"/>
</dbReference>
<evidence type="ECO:0000256" key="6">
    <source>
        <dbReference type="ARBA" id="ARBA00022723"/>
    </source>
</evidence>
<dbReference type="PIRSF" id="PIRSF036692">
    <property type="entry name" value="SDH_B"/>
    <property type="match status" value="1"/>
</dbReference>
<comment type="cofactor">
    <cofactor evidence="1 12">
        <name>[4Fe-4S] cluster</name>
        <dbReference type="ChEBI" id="CHEBI:49883"/>
    </cofactor>
</comment>
<dbReference type="PROSITE" id="PS51671">
    <property type="entry name" value="ACT"/>
    <property type="match status" value="1"/>
</dbReference>
<comment type="catalytic activity">
    <reaction evidence="10 11 12">
        <text>L-serine = pyruvate + NH4(+)</text>
        <dbReference type="Rhea" id="RHEA:19169"/>
        <dbReference type="ChEBI" id="CHEBI:15361"/>
        <dbReference type="ChEBI" id="CHEBI:28938"/>
        <dbReference type="ChEBI" id="CHEBI:33384"/>
        <dbReference type="EC" id="4.3.1.17"/>
    </reaction>
</comment>
<accession>A0A0F7HKQ5</accession>
<dbReference type="Pfam" id="PF03315">
    <property type="entry name" value="SDH_beta"/>
    <property type="match status" value="1"/>
</dbReference>
<dbReference type="InterPro" id="IPR045865">
    <property type="entry name" value="ACT-like_dom_sf"/>
</dbReference>
<evidence type="ECO:0000256" key="5">
    <source>
        <dbReference type="ARBA" id="ARBA00022485"/>
    </source>
</evidence>
<keyword evidence="5 11" id="KW-0004">4Fe-4S</keyword>
<dbReference type="InterPro" id="IPR005131">
    <property type="entry name" value="Ser_deHydtase_bsu"/>
</dbReference>
<evidence type="ECO:0000313" key="16">
    <source>
        <dbReference type="Proteomes" id="UP000034029"/>
    </source>
</evidence>